<dbReference type="RefSeq" id="WP_345240017.1">
    <property type="nucleotide sequence ID" value="NZ_BAABHD010000003.1"/>
</dbReference>
<accession>A0ABP8MDL7</accession>
<dbReference type="Proteomes" id="UP001501175">
    <property type="component" value="Unassembled WGS sequence"/>
</dbReference>
<name>A0ABP8MDL7_9BACT</name>
<reference evidence="3" key="1">
    <citation type="journal article" date="2019" name="Int. J. Syst. Evol. Microbiol.">
        <title>The Global Catalogue of Microorganisms (GCM) 10K type strain sequencing project: providing services to taxonomists for standard genome sequencing and annotation.</title>
        <authorList>
            <consortium name="The Broad Institute Genomics Platform"/>
            <consortium name="The Broad Institute Genome Sequencing Center for Infectious Disease"/>
            <person name="Wu L."/>
            <person name="Ma J."/>
        </authorList>
    </citation>
    <scope>NUCLEOTIDE SEQUENCE [LARGE SCALE GENOMIC DNA]</scope>
    <source>
        <strain evidence="3">JCM 17927</strain>
    </source>
</reference>
<dbReference type="PANTHER" id="PTHR42655">
    <property type="entry name" value="GLYCOGEN PHOSPHORYLASE"/>
    <property type="match status" value="1"/>
</dbReference>
<dbReference type="InterPro" id="IPR011834">
    <property type="entry name" value="Agluc_phsphrylas"/>
</dbReference>
<dbReference type="PANTHER" id="PTHR42655:SF1">
    <property type="entry name" value="GLYCOGEN PHOSPHORYLASE"/>
    <property type="match status" value="1"/>
</dbReference>
<dbReference type="Pfam" id="PF00343">
    <property type="entry name" value="Phosphorylase"/>
    <property type="match status" value="1"/>
</dbReference>
<comment type="caution">
    <text evidence="2">The sequence shown here is derived from an EMBL/GenBank/DDBJ whole genome shotgun (WGS) entry which is preliminary data.</text>
</comment>
<organism evidence="2 3">
    <name type="scientific">Nibrella saemangeumensis</name>
    <dbReference type="NCBI Taxonomy" id="1084526"/>
    <lineage>
        <taxon>Bacteria</taxon>
        <taxon>Pseudomonadati</taxon>
        <taxon>Bacteroidota</taxon>
        <taxon>Cytophagia</taxon>
        <taxon>Cytophagales</taxon>
        <taxon>Spirosomataceae</taxon>
        <taxon>Nibrella</taxon>
    </lineage>
</organism>
<dbReference type="Gene3D" id="3.40.50.2000">
    <property type="entry name" value="Glycogen Phosphorylase B"/>
    <property type="match status" value="2"/>
</dbReference>
<dbReference type="SUPFAM" id="SSF53756">
    <property type="entry name" value="UDP-Glycosyltransferase/glycogen phosphorylase"/>
    <property type="match status" value="1"/>
</dbReference>
<proteinExistence type="inferred from homology"/>
<gene>
    <name evidence="2" type="primary">glgP</name>
    <name evidence="2" type="ORF">GCM10023189_03760</name>
</gene>
<protein>
    <submittedName>
        <fullName evidence="2">Alpha-glucan family phosphorylase</fullName>
    </submittedName>
</protein>
<keyword evidence="3" id="KW-1185">Reference proteome</keyword>
<dbReference type="InterPro" id="IPR052182">
    <property type="entry name" value="Glycogen/Maltodextrin_Phosph"/>
</dbReference>
<dbReference type="NCBIfam" id="TIGR02094">
    <property type="entry name" value="more_P_ylases"/>
    <property type="match status" value="2"/>
</dbReference>
<comment type="similarity">
    <text evidence="1">Belongs to the glycogen phosphorylase family.</text>
</comment>
<evidence type="ECO:0000313" key="2">
    <source>
        <dbReference type="EMBL" id="GAA4447398.1"/>
    </source>
</evidence>
<dbReference type="EMBL" id="BAABHD010000003">
    <property type="protein sequence ID" value="GAA4447398.1"/>
    <property type="molecule type" value="Genomic_DNA"/>
</dbReference>
<evidence type="ECO:0000313" key="3">
    <source>
        <dbReference type="Proteomes" id="UP001501175"/>
    </source>
</evidence>
<evidence type="ECO:0000256" key="1">
    <source>
        <dbReference type="ARBA" id="ARBA00006047"/>
    </source>
</evidence>
<sequence length="549" mass="63013">MSTSFAHPYTFDPKYTRSVAYFSMEYAIHQPLKIYAGGLGYLAGSHMRSAAQLLQNLVGVGILWKYGYYDQVRQPDQRMGVSFVEKVHGFLESTNIKFKIRVNHSTVTVTAYYLPPHHFGTVPMFLLSTDLPENDYLAQTITHKLYDPNPETRIAQSILLGIGGVRLLDELGMIPDIYHLNESHALPLVFALYEKWQDWQKVQEHLVFTNHTPEAGGNQKTDMRFLERLSFFGQVPTDEVRRYFQPEGDILDHTLAALQLAKVSNGVSRMHTRTLRQMYSNRPQLEPIVSITNAQNEHYWADARLYEHLRNQDDEAITHRKKHLKHPLLEEIADQTGKLYKPEVLTIVWARRFAGYKRADLLLHDLERFHRLIANSAFPVQFIWAGKPYPADYQGIGIFDRIVDLSKHYPNCAILTGYELRLSKILKQGADVWLNTPRVTREASGTSGMTAAMNGAINVSTLDGWIPEFIRDKVNGFVIPPVDSQLSTFEQDQADAGQLYDLLEQVVIPMYYQQPAQWLSVMKNSLDDVVPYFDSDRMAAEYYDRLYNG</sequence>
<dbReference type="InterPro" id="IPR000811">
    <property type="entry name" value="Glyco_trans_35"/>
</dbReference>